<proteinExistence type="predicted"/>
<dbReference type="InterPro" id="IPR048567">
    <property type="entry name" value="CyanoTRADDas_TM"/>
</dbReference>
<name>A0A4Q9HGS3_9SPHI</name>
<protein>
    <recommendedName>
        <fullName evidence="2">Cyanobacterial TRADD-N associated 2 transmembrane domain-containing protein</fullName>
    </recommendedName>
</protein>
<keyword evidence="1" id="KW-1133">Transmembrane helix</keyword>
<evidence type="ECO:0000256" key="1">
    <source>
        <dbReference type="SAM" id="Phobius"/>
    </source>
</evidence>
<dbReference type="EMBL" id="SIXF01000002">
    <property type="protein sequence ID" value="TBO44466.1"/>
    <property type="molecule type" value="Genomic_DNA"/>
</dbReference>
<feature type="transmembrane region" description="Helical" evidence="1">
    <location>
        <begin position="203"/>
        <end position="228"/>
    </location>
</feature>
<organism evidence="3 4">
    <name type="scientific">Pedobacter kyonggii</name>
    <dbReference type="NCBI Taxonomy" id="1926871"/>
    <lineage>
        <taxon>Bacteria</taxon>
        <taxon>Pseudomonadati</taxon>
        <taxon>Bacteroidota</taxon>
        <taxon>Sphingobacteriia</taxon>
        <taxon>Sphingobacteriales</taxon>
        <taxon>Sphingobacteriaceae</taxon>
        <taxon>Pedobacter</taxon>
    </lineage>
</organism>
<keyword evidence="1" id="KW-0812">Transmembrane</keyword>
<sequence length="313" mass="36134">MDEDKLPEDETEHLRRIQSRLEGLIDGKSHRSLIILFVLVGLFSGAYLSYTSVNFDYNNEQRLTDSLVMNEIPVGKNGRFFISESRFTNEKDYLKELAKYQRIESRINANIRRDQISDYKIKMPLFAGLGAILSTLLFVFFTLYTRALWQGHLNRIKLKLNEQGAQQLKENLEQDFFNKLVEINFKYLDQYYLQTQEQADKSFWISASAGIVGFIVMITGIIMMYTNASNVQPAYVTTASGVITEFIAAVFFYLYNRTILKMSEYHQKLVITQNISLALKTADSLDGEKSKSLSLIIDRLTQDVNRHLSGEYE</sequence>
<dbReference type="Pfam" id="PF20712">
    <property type="entry name" value="CyanoTRADDas_TM"/>
    <property type="match status" value="1"/>
</dbReference>
<comment type="caution">
    <text evidence="3">The sequence shown here is derived from an EMBL/GenBank/DDBJ whole genome shotgun (WGS) entry which is preliminary data.</text>
</comment>
<evidence type="ECO:0000259" key="2">
    <source>
        <dbReference type="Pfam" id="PF20712"/>
    </source>
</evidence>
<dbReference type="AlphaFoldDB" id="A0A4Q9HGS3"/>
<evidence type="ECO:0000313" key="4">
    <source>
        <dbReference type="Proteomes" id="UP000291819"/>
    </source>
</evidence>
<feature type="domain" description="Cyanobacterial TRADD-N associated 2 transmembrane" evidence="2">
    <location>
        <begin position="195"/>
        <end position="261"/>
    </location>
</feature>
<feature type="transmembrane region" description="Helical" evidence="1">
    <location>
        <begin position="33"/>
        <end position="50"/>
    </location>
</feature>
<dbReference type="RefSeq" id="WP_131028541.1">
    <property type="nucleotide sequence ID" value="NZ_SIXF01000002.1"/>
</dbReference>
<keyword evidence="1" id="KW-0472">Membrane</keyword>
<feature type="transmembrane region" description="Helical" evidence="1">
    <location>
        <begin position="125"/>
        <end position="149"/>
    </location>
</feature>
<evidence type="ECO:0000313" key="3">
    <source>
        <dbReference type="EMBL" id="TBO44466.1"/>
    </source>
</evidence>
<reference evidence="3 4" key="1">
    <citation type="submission" date="2019-02" db="EMBL/GenBank/DDBJ databases">
        <title>Pedobacter kyonggii whole genome sequence analysis.</title>
        <authorList>
            <person name="Dahal R.H."/>
        </authorList>
    </citation>
    <scope>NUCLEOTIDE SEQUENCE [LARGE SCALE GENOMIC DNA]</scope>
    <source>
        <strain evidence="3 4">K-4-11-1</strain>
    </source>
</reference>
<keyword evidence="4" id="KW-1185">Reference proteome</keyword>
<dbReference type="OrthoDB" id="1495668at2"/>
<feature type="transmembrane region" description="Helical" evidence="1">
    <location>
        <begin position="234"/>
        <end position="255"/>
    </location>
</feature>
<dbReference type="Proteomes" id="UP000291819">
    <property type="component" value="Unassembled WGS sequence"/>
</dbReference>
<accession>A0A4Q9HGS3</accession>
<gene>
    <name evidence="3" type="ORF">EYS08_03940</name>
</gene>